<keyword evidence="4" id="KW-1185">Reference proteome</keyword>
<dbReference type="InterPro" id="IPR025558">
    <property type="entry name" value="DUF4283"/>
</dbReference>
<feature type="region of interest" description="Disordered" evidence="1">
    <location>
        <begin position="384"/>
        <end position="411"/>
    </location>
</feature>
<evidence type="ECO:0000256" key="1">
    <source>
        <dbReference type="SAM" id="MobiDB-lite"/>
    </source>
</evidence>
<dbReference type="Proteomes" id="UP000554482">
    <property type="component" value="Unassembled WGS sequence"/>
</dbReference>
<proteinExistence type="predicted"/>
<accession>A0A7J6XH26</accession>
<dbReference type="Pfam" id="PF14111">
    <property type="entry name" value="DUF4283"/>
    <property type="match status" value="1"/>
</dbReference>
<evidence type="ECO:0000313" key="4">
    <source>
        <dbReference type="Proteomes" id="UP000554482"/>
    </source>
</evidence>
<dbReference type="OrthoDB" id="1107223at2759"/>
<dbReference type="InterPro" id="IPR040256">
    <property type="entry name" value="At4g02000-like"/>
</dbReference>
<protein>
    <recommendedName>
        <fullName evidence="2">DUF4283 domain-containing protein</fullName>
    </recommendedName>
</protein>
<feature type="compositionally biased region" description="Polar residues" evidence="1">
    <location>
        <begin position="388"/>
        <end position="397"/>
    </location>
</feature>
<evidence type="ECO:0000313" key="3">
    <source>
        <dbReference type="EMBL" id="KAF5207972.1"/>
    </source>
</evidence>
<gene>
    <name evidence="3" type="ORF">FRX31_002441</name>
</gene>
<feature type="domain" description="DUF4283" evidence="2">
    <location>
        <begin position="68"/>
        <end position="146"/>
    </location>
</feature>
<sequence>MADLLSKEVFPPLPVGGSGESQDLHEKTWSTLFQKTKSFDTTSLISFTTAVKEGLVEVPDEIIQKGIAEWEQLLVGFFIGKKLPFIMVRNALIKAWKLNGAVEITTDKDLFYFNFNEPADKQKVIDGGPMFIAGRIFMIQPWSEKIEEQRYGIKSIPIWIKLFDVPKSLWTREGLSFIASCDTFPIKSKGTRSWKERARNQTWKKKDAMKEMGQTSEERSADGIPLAQDLPFFQHKATEKAIATTNRFAELANEQLDENIPNPPQASLQIAVQQQMESEQGIPEIEDGEIHNSDQQECVKETPEGEEVIVVEEDEDNEEVNGEKVSSELVEKFIEEKNSFALLAELEEQGLQDTDDDLNEDVEYFSDHLEIPDDKGDDILPLAIKTPGGTSIKNTDSANDKTEGKKGRRKPKGNVIYASNAASARNKLWQDLIVVKNTVQGPWSVSGDFNNVLNSNERVGCEAIHPREVVDFLHCVAAAEIFDLNPILIQWHESERKSYPFRFNNAWSIHPGFNDLLNNVWNQYIHGDPVCVLTTKLKLLKMKLKGWACTHFSDFHERVKAARKDLHEVQERLHNNPFDHFLATMEKQARKNYIELAQMEELDLKQRTDCEWLSYGDKCNAYFFNVIKERKGRNSIWSLNDRNGKLTRNEKEIVDEFVEYYK</sequence>
<name>A0A7J6XH26_THATH</name>
<organism evidence="3 4">
    <name type="scientific">Thalictrum thalictroides</name>
    <name type="common">Rue-anemone</name>
    <name type="synonym">Anemone thalictroides</name>
    <dbReference type="NCBI Taxonomy" id="46969"/>
    <lineage>
        <taxon>Eukaryota</taxon>
        <taxon>Viridiplantae</taxon>
        <taxon>Streptophyta</taxon>
        <taxon>Embryophyta</taxon>
        <taxon>Tracheophyta</taxon>
        <taxon>Spermatophyta</taxon>
        <taxon>Magnoliopsida</taxon>
        <taxon>Ranunculales</taxon>
        <taxon>Ranunculaceae</taxon>
        <taxon>Thalictroideae</taxon>
        <taxon>Thalictrum</taxon>
    </lineage>
</organism>
<feature type="non-terminal residue" evidence="3">
    <location>
        <position position="1"/>
    </location>
</feature>
<dbReference type="EMBL" id="JABWDY010000686">
    <property type="protein sequence ID" value="KAF5207972.1"/>
    <property type="molecule type" value="Genomic_DNA"/>
</dbReference>
<reference evidence="3 4" key="1">
    <citation type="submission" date="2020-06" db="EMBL/GenBank/DDBJ databases">
        <title>Transcriptomic and genomic resources for Thalictrum thalictroides and T. hernandezii: Facilitating candidate gene discovery in an emerging model plant lineage.</title>
        <authorList>
            <person name="Arias T."/>
            <person name="Riano-Pachon D.M."/>
            <person name="Di Stilio V.S."/>
        </authorList>
    </citation>
    <scope>NUCLEOTIDE SEQUENCE [LARGE SCALE GENOMIC DNA]</scope>
    <source>
        <strain evidence="4">cv. WT478/WT964</strain>
        <tissue evidence="3">Leaves</tissue>
    </source>
</reference>
<evidence type="ECO:0000259" key="2">
    <source>
        <dbReference type="Pfam" id="PF14111"/>
    </source>
</evidence>
<comment type="caution">
    <text evidence="3">The sequence shown here is derived from an EMBL/GenBank/DDBJ whole genome shotgun (WGS) entry which is preliminary data.</text>
</comment>
<dbReference type="PANTHER" id="PTHR31286:SF180">
    <property type="entry name" value="OS10G0362600 PROTEIN"/>
    <property type="match status" value="1"/>
</dbReference>
<dbReference type="AlphaFoldDB" id="A0A7J6XH26"/>
<dbReference type="PANTHER" id="PTHR31286">
    <property type="entry name" value="GLYCINE-RICH CELL WALL STRUCTURAL PROTEIN 1.8-LIKE"/>
    <property type="match status" value="1"/>
</dbReference>